<sequence length="542" mass="60328">MQGLTMDYQLTLPAVLKRADQLFGRKEIVTRRPDKSFHRYTYADFVRRAKKLAVALGGLGLQKSDRVATLGWNTYQHLEAYFGVPSAGLVLHTLNPRLPADELAYIIDHAGDRVLLVDETMVRLLDGFRDKVNLEHVFVFTYSPEGEVPEGLRGYEELLQEADEGDFAYPDLDERDAAAMCYTSGTTGRPKGVLYSHRCICLHSLITSVAEAFGLSEADSVLPVVPMFHVNAWGIPFAATMHGAKQVFPGPHLDPQSLLEDFEQEKVTFTAGVPTVFLGILRELDRQPGRYDLSSLKAMGIGGSAAPEGMIRGFRERHGLTVLHAWGMTEMAPVGTAGHLTSDLLQEPEDVQYRYRAKQGIPLPFIEIRARGAEGLVPWDGRTMGELEVRGPTVASSYYEAPEAADKFTEDGWFRTGDIVTIDERGYIEIRDRDKDLVKSGGEWISSVELENALMGHPAVAEAAVIAVPHPKWQERPLAVVVLKEGESATPEELIQSIAPRFEKWQLPDAVEFVDEIPKTATGKFLKTRLREMFKDYQLAKS</sequence>
<dbReference type="PANTHER" id="PTHR43859">
    <property type="entry name" value="ACYL-ACTIVATING ENZYME"/>
    <property type="match status" value="1"/>
</dbReference>
<dbReference type="InterPro" id="IPR025110">
    <property type="entry name" value="AMP-bd_C"/>
</dbReference>
<evidence type="ECO:0000313" key="7">
    <source>
        <dbReference type="EMBL" id="ABG05286.1"/>
    </source>
</evidence>
<evidence type="ECO:0000256" key="3">
    <source>
        <dbReference type="ARBA" id="ARBA00022832"/>
    </source>
</evidence>
<dbReference type="AlphaFoldDB" id="Q1ATJ2"/>
<reference evidence="7 8" key="1">
    <citation type="submission" date="2006-06" db="EMBL/GenBank/DDBJ databases">
        <title>Complete sequence of Rubrobacter xylanophilus DSM 9941.</title>
        <authorList>
            <consortium name="US DOE Joint Genome Institute"/>
            <person name="Copeland A."/>
            <person name="Lucas S."/>
            <person name="Lapidus A."/>
            <person name="Barry K."/>
            <person name="Detter J.C."/>
            <person name="Glavina del Rio T."/>
            <person name="Hammon N."/>
            <person name="Israni S."/>
            <person name="Dalin E."/>
            <person name="Tice H."/>
            <person name="Pitluck S."/>
            <person name="Munk A.C."/>
            <person name="Brettin T."/>
            <person name="Bruce D."/>
            <person name="Han C."/>
            <person name="Tapia R."/>
            <person name="Gilna P."/>
            <person name="Schmutz J."/>
            <person name="Larimer F."/>
            <person name="Land M."/>
            <person name="Hauser L."/>
            <person name="Kyrpides N."/>
            <person name="Lykidis A."/>
            <person name="da Costa M.S."/>
            <person name="Rainey F.A."/>
            <person name="Empadinhas N."/>
            <person name="Jolivet E."/>
            <person name="Battista J.R."/>
            <person name="Richardson P."/>
        </authorList>
    </citation>
    <scope>NUCLEOTIDE SEQUENCE [LARGE SCALE GENOMIC DNA]</scope>
    <source>
        <strain evidence="8">DSM 9941 / NBRC 16129 / PRD-1</strain>
    </source>
</reference>
<evidence type="ECO:0000256" key="2">
    <source>
        <dbReference type="ARBA" id="ARBA00022598"/>
    </source>
</evidence>
<evidence type="ECO:0000256" key="4">
    <source>
        <dbReference type="ARBA" id="ARBA00023098"/>
    </source>
</evidence>
<dbReference type="PANTHER" id="PTHR43859:SF4">
    <property type="entry name" value="BUTANOATE--COA LIGASE AAE1-RELATED"/>
    <property type="match status" value="1"/>
</dbReference>
<keyword evidence="8" id="KW-1185">Reference proteome</keyword>
<dbReference type="STRING" id="266117.Rxyl_2358"/>
<keyword evidence="2 7" id="KW-0436">Ligase</keyword>
<dbReference type="GO" id="GO:0006631">
    <property type="term" value="P:fatty acid metabolic process"/>
    <property type="evidence" value="ECO:0007669"/>
    <property type="project" value="UniProtKB-KW"/>
</dbReference>
<keyword evidence="3" id="KW-0276">Fatty acid metabolism</keyword>
<evidence type="ECO:0000256" key="1">
    <source>
        <dbReference type="ARBA" id="ARBA00006432"/>
    </source>
</evidence>
<dbReference type="NCBIfam" id="NF004837">
    <property type="entry name" value="PRK06187.1"/>
    <property type="match status" value="1"/>
</dbReference>
<dbReference type="PROSITE" id="PS00455">
    <property type="entry name" value="AMP_BINDING"/>
    <property type="match status" value="1"/>
</dbReference>
<organism evidence="7 8">
    <name type="scientific">Rubrobacter xylanophilus (strain DSM 9941 / JCM 11954 / NBRC 16129 / PRD-1)</name>
    <dbReference type="NCBI Taxonomy" id="266117"/>
    <lineage>
        <taxon>Bacteria</taxon>
        <taxon>Bacillati</taxon>
        <taxon>Actinomycetota</taxon>
        <taxon>Rubrobacteria</taxon>
        <taxon>Rubrobacterales</taxon>
        <taxon>Rubrobacteraceae</taxon>
        <taxon>Rubrobacter</taxon>
    </lineage>
</organism>
<dbReference type="KEGG" id="rxy:Rxyl_2358"/>
<evidence type="ECO:0000259" key="6">
    <source>
        <dbReference type="Pfam" id="PF13193"/>
    </source>
</evidence>
<dbReference type="HOGENOM" id="CLU_000022_59_5_11"/>
<feature type="domain" description="AMP-dependent synthetase/ligase" evidence="5">
    <location>
        <begin position="25"/>
        <end position="399"/>
    </location>
</feature>
<dbReference type="FunFam" id="3.30.300.30:FF:000008">
    <property type="entry name" value="2,3-dihydroxybenzoate-AMP ligase"/>
    <property type="match status" value="1"/>
</dbReference>
<gene>
    <name evidence="7" type="ordered locus">Rxyl_2358</name>
</gene>
<proteinExistence type="inferred from homology"/>
<dbReference type="PhylomeDB" id="Q1ATJ2"/>
<evidence type="ECO:0000313" key="8">
    <source>
        <dbReference type="Proteomes" id="UP000006637"/>
    </source>
</evidence>
<dbReference type="eggNOG" id="COG0318">
    <property type="taxonomic scope" value="Bacteria"/>
</dbReference>
<dbReference type="InterPro" id="IPR020845">
    <property type="entry name" value="AMP-binding_CS"/>
</dbReference>
<dbReference type="Proteomes" id="UP000006637">
    <property type="component" value="Chromosome"/>
</dbReference>
<dbReference type="OrthoDB" id="9803968at2"/>
<dbReference type="Gene3D" id="3.30.300.30">
    <property type="match status" value="1"/>
</dbReference>
<dbReference type="Gene3D" id="3.40.50.12780">
    <property type="entry name" value="N-terminal domain of ligase-like"/>
    <property type="match status" value="1"/>
</dbReference>
<dbReference type="GO" id="GO:0016874">
    <property type="term" value="F:ligase activity"/>
    <property type="evidence" value="ECO:0007669"/>
    <property type="project" value="UniProtKB-KW"/>
</dbReference>
<feature type="domain" description="AMP-binding enzyme C-terminal" evidence="6">
    <location>
        <begin position="449"/>
        <end position="524"/>
    </location>
</feature>
<dbReference type="RefSeq" id="WP_011565299.1">
    <property type="nucleotide sequence ID" value="NC_008148.1"/>
</dbReference>
<protein>
    <submittedName>
        <fullName evidence="7">AMP-dependent synthetase and ligase</fullName>
    </submittedName>
</protein>
<dbReference type="SUPFAM" id="SSF56801">
    <property type="entry name" value="Acetyl-CoA synthetase-like"/>
    <property type="match status" value="1"/>
</dbReference>
<evidence type="ECO:0000259" key="5">
    <source>
        <dbReference type="Pfam" id="PF00501"/>
    </source>
</evidence>
<name>Q1ATJ2_RUBXD</name>
<accession>Q1ATJ2</accession>
<dbReference type="Pfam" id="PF13193">
    <property type="entry name" value="AMP-binding_C"/>
    <property type="match status" value="1"/>
</dbReference>
<dbReference type="CDD" id="cd12119">
    <property type="entry name" value="ttLC_FACS_AlkK_like"/>
    <property type="match status" value="1"/>
</dbReference>
<dbReference type="Pfam" id="PF00501">
    <property type="entry name" value="AMP-binding"/>
    <property type="match status" value="1"/>
</dbReference>
<dbReference type="InterPro" id="IPR000873">
    <property type="entry name" value="AMP-dep_synth/lig_dom"/>
</dbReference>
<dbReference type="EMBL" id="CP000386">
    <property type="protein sequence ID" value="ABG05286.1"/>
    <property type="molecule type" value="Genomic_DNA"/>
</dbReference>
<dbReference type="InterPro" id="IPR045851">
    <property type="entry name" value="AMP-bd_C_sf"/>
</dbReference>
<dbReference type="InterPro" id="IPR042099">
    <property type="entry name" value="ANL_N_sf"/>
</dbReference>
<keyword evidence="4" id="KW-0443">Lipid metabolism</keyword>
<comment type="similarity">
    <text evidence="1">Belongs to the ATP-dependent AMP-binding enzyme family.</text>
</comment>